<evidence type="ECO:0000313" key="15">
    <source>
        <dbReference type="Proteomes" id="UP000006352"/>
    </source>
</evidence>
<dbReference type="HOGENOM" id="CLU_026673_17_0_1"/>
<comment type="catalytic activity">
    <reaction evidence="12">
        <text>a 2,3-saturated acyl-[ACP] + NADP(+) = a (2E)-enoyl-[ACP] + NADPH + H(+)</text>
        <dbReference type="Rhea" id="RHEA:22564"/>
        <dbReference type="Rhea" id="RHEA-COMP:9925"/>
        <dbReference type="Rhea" id="RHEA-COMP:9926"/>
        <dbReference type="ChEBI" id="CHEBI:15378"/>
        <dbReference type="ChEBI" id="CHEBI:57783"/>
        <dbReference type="ChEBI" id="CHEBI:58349"/>
        <dbReference type="ChEBI" id="CHEBI:78784"/>
        <dbReference type="ChEBI" id="CHEBI:78785"/>
        <dbReference type="EC" id="1.3.1.104"/>
    </reaction>
</comment>
<keyword evidence="7" id="KW-0560">Oxidoreductase</keyword>
<dbReference type="PANTHER" id="PTHR43981">
    <property type="entry name" value="ENOYL-[ACYL-CARRIER-PROTEIN] REDUCTASE, MITOCHONDRIAL"/>
    <property type="match status" value="1"/>
</dbReference>
<dbReference type="EMBL" id="HE797050">
    <property type="protein sequence ID" value="CCM01795.1"/>
    <property type="molecule type" value="Genomic_DNA"/>
</dbReference>
<dbReference type="STRING" id="599839.J4GNQ4"/>
<evidence type="ECO:0000256" key="11">
    <source>
        <dbReference type="ARBA" id="ARBA00038963"/>
    </source>
</evidence>
<evidence type="ECO:0000256" key="3">
    <source>
        <dbReference type="ARBA" id="ARBA00022516"/>
    </source>
</evidence>
<organism evidence="14 15">
    <name type="scientific">Fibroporia radiculosa</name>
    <dbReference type="NCBI Taxonomy" id="599839"/>
    <lineage>
        <taxon>Eukaryota</taxon>
        <taxon>Fungi</taxon>
        <taxon>Dikarya</taxon>
        <taxon>Basidiomycota</taxon>
        <taxon>Agaricomycotina</taxon>
        <taxon>Agaricomycetes</taxon>
        <taxon>Polyporales</taxon>
        <taxon>Fibroporiaceae</taxon>
        <taxon>Fibroporia</taxon>
    </lineage>
</organism>
<comment type="subcellular location">
    <subcellularLocation>
        <location evidence="1">Mitochondrion</location>
    </subcellularLocation>
</comment>
<feature type="domain" description="Enoyl reductase (ER)" evidence="13">
    <location>
        <begin position="60"/>
        <end position="405"/>
    </location>
</feature>
<accession>J4GNQ4</accession>
<evidence type="ECO:0000256" key="5">
    <source>
        <dbReference type="ARBA" id="ARBA00022857"/>
    </source>
</evidence>
<dbReference type="InterPro" id="IPR013149">
    <property type="entry name" value="ADH-like_C"/>
</dbReference>
<dbReference type="Pfam" id="PF00107">
    <property type="entry name" value="ADH_zinc_N"/>
    <property type="match status" value="1"/>
</dbReference>
<name>J4GNQ4_9APHY</name>
<dbReference type="Proteomes" id="UP000006352">
    <property type="component" value="Unassembled WGS sequence"/>
</dbReference>
<sequence length="413" mass="45476">MTTTTAFPRMLSLKRNPHPAAAVRVRFTSSNISFSFLRTAQFSTSIPRATHRAIVFTQSGAPSSVVYALSYPSLPPPPAGHINVRIRAAPINPSDINVIEGVYPSKPVPTRTLGHGDSILSLPEPVFVPGNEGLAEVTKVGECVEGLNEGDWVVMAKPQAGTWSSARLLKAEEVVRIDKRAISEPSASMLTVNPPTAYCLLRDFIDLQEGDWVVQNGANSAVGQAVIQIAAREKLKTINFVRNRPTLDVLREQLIALGASHVFTYDDLQDRAFIKMVKELTGSKPPRLLLNCVSGPSTAQMTRLLGMDARLVSYGAMSKQPLSVPTGQMIFRGLRAEGFWMSRWFATHPREERERVLAEIIEMQLQEPDHKIVTIEGRLSDEEAGDKVRSILREITDGILGKKVILQVEDPLR</sequence>
<dbReference type="GeneID" id="24096706"/>
<dbReference type="Pfam" id="PF08240">
    <property type="entry name" value="ADH_N"/>
    <property type="match status" value="1"/>
</dbReference>
<evidence type="ECO:0000313" key="14">
    <source>
        <dbReference type="EMBL" id="CCM01795.1"/>
    </source>
</evidence>
<dbReference type="FunCoup" id="J4GNQ4">
    <property type="interactions" value="270"/>
</dbReference>
<keyword evidence="9" id="KW-0496">Mitochondrion</keyword>
<keyword evidence="3" id="KW-0444">Lipid biosynthesis</keyword>
<evidence type="ECO:0000256" key="12">
    <source>
        <dbReference type="ARBA" id="ARBA00048843"/>
    </source>
</evidence>
<dbReference type="CDD" id="cd08290">
    <property type="entry name" value="ETR"/>
    <property type="match status" value="1"/>
</dbReference>
<dbReference type="FunFam" id="3.40.50.720:FF:000112">
    <property type="entry name" value="Enoyl-[acyl-carrier-protein] reductase 1, mitochondrial"/>
    <property type="match status" value="1"/>
</dbReference>
<evidence type="ECO:0000256" key="1">
    <source>
        <dbReference type="ARBA" id="ARBA00004173"/>
    </source>
</evidence>
<evidence type="ECO:0000256" key="9">
    <source>
        <dbReference type="ARBA" id="ARBA00023128"/>
    </source>
</evidence>
<evidence type="ECO:0000256" key="10">
    <source>
        <dbReference type="ARBA" id="ARBA00023160"/>
    </source>
</evidence>
<evidence type="ECO:0000256" key="7">
    <source>
        <dbReference type="ARBA" id="ARBA00023002"/>
    </source>
</evidence>
<dbReference type="InterPro" id="IPR011032">
    <property type="entry name" value="GroES-like_sf"/>
</dbReference>
<dbReference type="InterPro" id="IPR036291">
    <property type="entry name" value="NAD(P)-bd_dom_sf"/>
</dbReference>
<evidence type="ECO:0000256" key="6">
    <source>
        <dbReference type="ARBA" id="ARBA00022946"/>
    </source>
</evidence>
<comment type="similarity">
    <text evidence="2">Belongs to the zinc-containing alcohol dehydrogenase family. Quinone oxidoreductase subfamily.</text>
</comment>
<dbReference type="SMART" id="SM00829">
    <property type="entry name" value="PKS_ER"/>
    <property type="match status" value="1"/>
</dbReference>
<dbReference type="InterPro" id="IPR013154">
    <property type="entry name" value="ADH-like_N"/>
</dbReference>
<dbReference type="SUPFAM" id="SSF51735">
    <property type="entry name" value="NAD(P)-binding Rossmann-fold domains"/>
    <property type="match status" value="1"/>
</dbReference>
<dbReference type="Gene3D" id="3.90.180.10">
    <property type="entry name" value="Medium-chain alcohol dehydrogenases, catalytic domain"/>
    <property type="match status" value="1"/>
</dbReference>
<dbReference type="InParanoid" id="J4GNQ4"/>
<gene>
    <name evidence="14" type="ORF">FIBRA_03862</name>
</gene>
<dbReference type="RefSeq" id="XP_012181078.1">
    <property type="nucleotide sequence ID" value="XM_012325688.1"/>
</dbReference>
<reference evidence="14 15" key="1">
    <citation type="journal article" date="2012" name="Appl. Environ. Microbiol.">
        <title>Short-read sequencing for genomic analysis of the brown rot fungus Fibroporia radiculosa.</title>
        <authorList>
            <person name="Tang J.D."/>
            <person name="Perkins A.D."/>
            <person name="Sonstegard T.S."/>
            <person name="Schroeder S.G."/>
            <person name="Burgess S.C."/>
            <person name="Diehl S.V."/>
        </authorList>
    </citation>
    <scope>NUCLEOTIDE SEQUENCE [LARGE SCALE GENOMIC DNA]</scope>
    <source>
        <strain evidence="14 15">TFFH 294</strain>
    </source>
</reference>
<evidence type="ECO:0000256" key="2">
    <source>
        <dbReference type="ARBA" id="ARBA00010371"/>
    </source>
</evidence>
<dbReference type="InterPro" id="IPR051034">
    <property type="entry name" value="Mito_Enoyl-ACP_Reductase"/>
</dbReference>
<keyword evidence="8" id="KW-0443">Lipid metabolism</keyword>
<dbReference type="EC" id="1.3.1.104" evidence="11"/>
<proteinExistence type="inferred from homology"/>
<evidence type="ECO:0000259" key="13">
    <source>
        <dbReference type="SMART" id="SM00829"/>
    </source>
</evidence>
<dbReference type="GO" id="GO:0005739">
    <property type="term" value="C:mitochondrion"/>
    <property type="evidence" value="ECO:0007669"/>
    <property type="project" value="UniProtKB-SubCell"/>
</dbReference>
<dbReference type="SUPFAM" id="SSF50129">
    <property type="entry name" value="GroES-like"/>
    <property type="match status" value="1"/>
</dbReference>
<dbReference type="GO" id="GO:0006633">
    <property type="term" value="P:fatty acid biosynthetic process"/>
    <property type="evidence" value="ECO:0007669"/>
    <property type="project" value="UniProtKB-KW"/>
</dbReference>
<dbReference type="AlphaFoldDB" id="J4GNQ4"/>
<keyword evidence="4" id="KW-0276">Fatty acid metabolism</keyword>
<keyword evidence="10" id="KW-0275">Fatty acid biosynthesis</keyword>
<dbReference type="PANTHER" id="PTHR43981:SF2">
    <property type="entry name" value="ENOYL-[ACYL-CARRIER-PROTEIN] REDUCTASE, MITOCHONDRIAL"/>
    <property type="match status" value="1"/>
</dbReference>
<dbReference type="OrthoDB" id="7482721at2759"/>
<protein>
    <recommendedName>
        <fullName evidence="11">enoyl-[acyl-carrier-protein] reductase</fullName>
        <ecNumber evidence="11">1.3.1.104</ecNumber>
    </recommendedName>
</protein>
<evidence type="ECO:0000256" key="4">
    <source>
        <dbReference type="ARBA" id="ARBA00022832"/>
    </source>
</evidence>
<dbReference type="InterPro" id="IPR020843">
    <property type="entry name" value="ER"/>
</dbReference>
<dbReference type="GO" id="GO:0141148">
    <property type="term" value="F:enoyl-[acyl-carrier-protein] reductase (NADPH) activity"/>
    <property type="evidence" value="ECO:0007669"/>
    <property type="project" value="UniProtKB-EC"/>
</dbReference>
<evidence type="ECO:0000256" key="8">
    <source>
        <dbReference type="ARBA" id="ARBA00023098"/>
    </source>
</evidence>
<keyword evidence="6" id="KW-0809">Transit peptide</keyword>
<keyword evidence="5" id="KW-0521">NADP</keyword>
<dbReference type="Gene3D" id="3.40.50.720">
    <property type="entry name" value="NAD(P)-binding Rossmann-like Domain"/>
    <property type="match status" value="1"/>
</dbReference>
<keyword evidence="15" id="KW-1185">Reference proteome</keyword>